<sequence length="486" mass="52107">MSMNRTVVTNGYIITLDDSLGDIQGGAVLIEDNRIVAVTRNAEEFAGLDAQVIDAQGGIILPGMVDSHRHTWMSLLRSISADESLPEFLVNTFYGLGALVRAEDMGAATMVGALEAIDSGVTTIMDCCDCVNSPDHATAAVESLRASGIRGVYAYGMQAYDFQPPAFTAHAQRLKDAERLRKEAFSSEDSRLRMGMLLSDFGTLPFSETASEILLSGDLGLLVASHTGAASTSILLKGLRELNDHSLLRPGHLHIHCNGLTHPEWELLAATGAKVSISPETEMQMGMGYPPFRAALEHGILPSFSTDIVCVGSGDLFSQMRLGLQFQRCMDNHCVHQRGHMPSKIDLSVRDALKWATQGGAEALGLASEIGSLTPGKKADLIIVSQSRAFVPSSYPAGSVVLQTTAADVDTVILDGVIRKRHGQLVGYDLVTVRTRANQALERIQQAAARLKRKTPEEVAQWFAMGERMAGGNFAGAYAQGIPAGK</sequence>
<dbReference type="AlphaFoldDB" id="A0A3M8DDE4"/>
<dbReference type="Pfam" id="PF01979">
    <property type="entry name" value="Amidohydro_1"/>
    <property type="match status" value="1"/>
</dbReference>
<evidence type="ECO:0000313" key="4">
    <source>
        <dbReference type="Proteomes" id="UP000269573"/>
    </source>
</evidence>
<comment type="caution">
    <text evidence="3">The sequence shown here is derived from an EMBL/GenBank/DDBJ whole genome shotgun (WGS) entry which is preliminary data.</text>
</comment>
<feature type="domain" description="Amidohydrolase-related" evidence="2">
    <location>
        <begin position="59"/>
        <end position="418"/>
    </location>
</feature>
<evidence type="ECO:0000256" key="1">
    <source>
        <dbReference type="ARBA" id="ARBA00022801"/>
    </source>
</evidence>
<dbReference type="EMBL" id="RHHU01000007">
    <property type="protein sequence ID" value="RNB85325.1"/>
    <property type="molecule type" value="Genomic_DNA"/>
</dbReference>
<evidence type="ECO:0000313" key="3">
    <source>
        <dbReference type="EMBL" id="RNB85325.1"/>
    </source>
</evidence>
<gene>
    <name evidence="3" type="ORF">EDM59_13055</name>
</gene>
<reference evidence="3 4" key="1">
    <citation type="submission" date="2018-10" db="EMBL/GenBank/DDBJ databases">
        <title>Phylogenomics of Brevibacillus.</title>
        <authorList>
            <person name="Dunlap C."/>
        </authorList>
    </citation>
    <scope>NUCLEOTIDE SEQUENCE [LARGE SCALE GENOMIC DNA]</scope>
    <source>
        <strain evidence="3 4">JCM 15774</strain>
    </source>
</reference>
<dbReference type="Gene3D" id="2.30.40.10">
    <property type="entry name" value="Urease, subunit C, domain 1"/>
    <property type="match status" value="1"/>
</dbReference>
<keyword evidence="1" id="KW-0378">Hydrolase</keyword>
<dbReference type="InterPro" id="IPR006680">
    <property type="entry name" value="Amidohydro-rel"/>
</dbReference>
<accession>A0A3M8DDE4</accession>
<dbReference type="RefSeq" id="WP_122923990.1">
    <property type="nucleotide sequence ID" value="NZ_RHHU01000007.1"/>
</dbReference>
<evidence type="ECO:0000259" key="2">
    <source>
        <dbReference type="Pfam" id="PF01979"/>
    </source>
</evidence>
<dbReference type="SUPFAM" id="SSF51338">
    <property type="entry name" value="Composite domain of metallo-dependent hydrolases"/>
    <property type="match status" value="1"/>
</dbReference>
<dbReference type="SUPFAM" id="SSF51556">
    <property type="entry name" value="Metallo-dependent hydrolases"/>
    <property type="match status" value="1"/>
</dbReference>
<keyword evidence="4" id="KW-1185">Reference proteome</keyword>
<proteinExistence type="predicted"/>
<dbReference type="Gene3D" id="3.20.20.140">
    <property type="entry name" value="Metal-dependent hydrolases"/>
    <property type="match status" value="1"/>
</dbReference>
<name>A0A3M8DDE4_9BACL</name>
<protein>
    <recommendedName>
        <fullName evidence="2">Amidohydrolase-related domain-containing protein</fullName>
    </recommendedName>
</protein>
<dbReference type="NCBIfam" id="NF006056">
    <property type="entry name" value="PRK08204.1"/>
    <property type="match status" value="1"/>
</dbReference>
<organism evidence="3 4">
    <name type="scientific">Brevibacillus nitrificans</name>
    <dbReference type="NCBI Taxonomy" id="651560"/>
    <lineage>
        <taxon>Bacteria</taxon>
        <taxon>Bacillati</taxon>
        <taxon>Bacillota</taxon>
        <taxon>Bacilli</taxon>
        <taxon>Bacillales</taxon>
        <taxon>Paenibacillaceae</taxon>
        <taxon>Brevibacillus</taxon>
    </lineage>
</organism>
<dbReference type="PANTHER" id="PTHR43794:SF11">
    <property type="entry name" value="AMIDOHYDROLASE-RELATED DOMAIN-CONTAINING PROTEIN"/>
    <property type="match status" value="1"/>
</dbReference>
<dbReference type="InterPro" id="IPR050287">
    <property type="entry name" value="MTA/SAH_deaminase"/>
</dbReference>
<dbReference type="Proteomes" id="UP000269573">
    <property type="component" value="Unassembled WGS sequence"/>
</dbReference>
<dbReference type="GO" id="GO:0016810">
    <property type="term" value="F:hydrolase activity, acting on carbon-nitrogen (but not peptide) bonds"/>
    <property type="evidence" value="ECO:0007669"/>
    <property type="project" value="InterPro"/>
</dbReference>
<dbReference type="InterPro" id="IPR032466">
    <property type="entry name" value="Metal_Hydrolase"/>
</dbReference>
<dbReference type="PANTHER" id="PTHR43794">
    <property type="entry name" value="AMINOHYDROLASE SSNA-RELATED"/>
    <property type="match status" value="1"/>
</dbReference>
<dbReference type="InterPro" id="IPR011059">
    <property type="entry name" value="Metal-dep_hydrolase_composite"/>
</dbReference>